<dbReference type="Pfam" id="PF13537">
    <property type="entry name" value="GATase_7"/>
    <property type="match status" value="1"/>
</dbReference>
<dbReference type="InterPro" id="IPR005855">
    <property type="entry name" value="GFAT"/>
</dbReference>
<feature type="domain" description="SIS" evidence="8">
    <location>
        <begin position="526"/>
        <end position="668"/>
    </location>
</feature>
<evidence type="ECO:0000256" key="2">
    <source>
        <dbReference type="ARBA" id="ARBA00012916"/>
    </source>
</evidence>
<evidence type="ECO:0000313" key="10">
    <source>
        <dbReference type="Proteomes" id="UP000023152"/>
    </source>
</evidence>
<dbReference type="InterPro" id="IPR035466">
    <property type="entry name" value="GlmS/AgaS_SIS"/>
</dbReference>
<organism evidence="9 10">
    <name type="scientific">Reticulomyxa filosa</name>
    <dbReference type="NCBI Taxonomy" id="46433"/>
    <lineage>
        <taxon>Eukaryota</taxon>
        <taxon>Sar</taxon>
        <taxon>Rhizaria</taxon>
        <taxon>Retaria</taxon>
        <taxon>Foraminifera</taxon>
        <taxon>Monothalamids</taxon>
        <taxon>Reticulomyxidae</taxon>
        <taxon>Reticulomyxa</taxon>
    </lineage>
</organism>
<dbReference type="FunFam" id="3.40.50.10490:FF:000001">
    <property type="entry name" value="Glutamine--fructose-6-phosphate aminotransferase [isomerizing]"/>
    <property type="match status" value="1"/>
</dbReference>
<dbReference type="CDD" id="cd05008">
    <property type="entry name" value="SIS_GlmS_GlmD_1"/>
    <property type="match status" value="1"/>
</dbReference>
<dbReference type="PANTHER" id="PTHR10937">
    <property type="entry name" value="GLUCOSAMINE--FRUCTOSE-6-PHOSPHATE AMINOTRANSFERASE, ISOMERIZING"/>
    <property type="match status" value="1"/>
</dbReference>
<keyword evidence="3 9" id="KW-0032">Aminotransferase</keyword>
<dbReference type="SUPFAM" id="SSF56235">
    <property type="entry name" value="N-terminal nucleophile aminohydrolases (Ntn hydrolases)"/>
    <property type="match status" value="1"/>
</dbReference>
<dbReference type="Proteomes" id="UP000023152">
    <property type="component" value="Unassembled WGS sequence"/>
</dbReference>
<feature type="non-terminal residue" evidence="9">
    <location>
        <position position="1"/>
    </location>
</feature>
<dbReference type="GO" id="GO:0006002">
    <property type="term" value="P:fructose 6-phosphate metabolic process"/>
    <property type="evidence" value="ECO:0007669"/>
    <property type="project" value="TreeGrafter"/>
</dbReference>
<name>X6P8S6_RETFI</name>
<dbReference type="InterPro" id="IPR035490">
    <property type="entry name" value="GlmS/FrlB_SIS"/>
</dbReference>
<dbReference type="PROSITE" id="PS51464">
    <property type="entry name" value="SIS"/>
    <property type="match status" value="2"/>
</dbReference>
<evidence type="ECO:0000256" key="5">
    <source>
        <dbReference type="ARBA" id="ARBA00022737"/>
    </source>
</evidence>
<evidence type="ECO:0000259" key="7">
    <source>
        <dbReference type="PROSITE" id="PS51278"/>
    </source>
</evidence>
<dbReference type="EMBL" id="ASPP01002147">
    <property type="protein sequence ID" value="ETO34920.1"/>
    <property type="molecule type" value="Genomic_DNA"/>
</dbReference>
<dbReference type="Gene3D" id="3.40.50.10490">
    <property type="entry name" value="Glucose-6-phosphate isomerase like protein, domain 1"/>
    <property type="match status" value="2"/>
</dbReference>
<dbReference type="GO" id="GO:0097367">
    <property type="term" value="F:carbohydrate derivative binding"/>
    <property type="evidence" value="ECO:0007669"/>
    <property type="project" value="InterPro"/>
</dbReference>
<comment type="catalytic activity">
    <reaction evidence="1">
        <text>D-fructose 6-phosphate + L-glutamine = D-glucosamine 6-phosphate + L-glutamate</text>
        <dbReference type="Rhea" id="RHEA:13237"/>
        <dbReference type="ChEBI" id="CHEBI:29985"/>
        <dbReference type="ChEBI" id="CHEBI:58359"/>
        <dbReference type="ChEBI" id="CHEBI:58725"/>
        <dbReference type="ChEBI" id="CHEBI:61527"/>
        <dbReference type="EC" id="2.6.1.16"/>
    </reaction>
</comment>
<keyword evidence="6" id="KW-0315">Glutamine amidotransferase</keyword>
<dbReference type="PANTHER" id="PTHR10937:SF0">
    <property type="entry name" value="GLUTAMINE--FRUCTOSE-6-PHOSPHATE TRANSAMINASE (ISOMERIZING)"/>
    <property type="match status" value="1"/>
</dbReference>
<dbReference type="GO" id="GO:0004360">
    <property type="term" value="F:glutamine-fructose-6-phosphate transaminase (isomerizing) activity"/>
    <property type="evidence" value="ECO:0007669"/>
    <property type="project" value="UniProtKB-EC"/>
</dbReference>
<dbReference type="NCBIfam" id="NF001484">
    <property type="entry name" value="PRK00331.1"/>
    <property type="match status" value="1"/>
</dbReference>
<dbReference type="OrthoDB" id="15235at2759"/>
<gene>
    <name evidence="9" type="ORF">RFI_02154</name>
</gene>
<protein>
    <recommendedName>
        <fullName evidence="2">glutamine--fructose-6-phosphate transaminase (isomerizing)</fullName>
        <ecNumber evidence="2">2.6.1.16</ecNumber>
    </recommendedName>
</protein>
<dbReference type="NCBIfam" id="TIGR01135">
    <property type="entry name" value="glmS"/>
    <property type="match status" value="1"/>
</dbReference>
<dbReference type="InterPro" id="IPR017932">
    <property type="entry name" value="GATase_2_dom"/>
</dbReference>
<dbReference type="GO" id="GO:0006047">
    <property type="term" value="P:UDP-N-acetylglucosamine metabolic process"/>
    <property type="evidence" value="ECO:0007669"/>
    <property type="project" value="TreeGrafter"/>
</dbReference>
<dbReference type="InterPro" id="IPR001347">
    <property type="entry name" value="SIS_dom"/>
</dbReference>
<dbReference type="GO" id="GO:0006487">
    <property type="term" value="P:protein N-linked glycosylation"/>
    <property type="evidence" value="ECO:0007669"/>
    <property type="project" value="TreeGrafter"/>
</dbReference>
<dbReference type="PROSITE" id="PS51278">
    <property type="entry name" value="GATASE_TYPE_2"/>
    <property type="match status" value="1"/>
</dbReference>
<evidence type="ECO:0000256" key="4">
    <source>
        <dbReference type="ARBA" id="ARBA00022679"/>
    </source>
</evidence>
<dbReference type="InterPro" id="IPR046348">
    <property type="entry name" value="SIS_dom_sf"/>
</dbReference>
<reference evidence="9 10" key="1">
    <citation type="journal article" date="2013" name="Curr. Biol.">
        <title>The Genome of the Foraminiferan Reticulomyxa filosa.</title>
        <authorList>
            <person name="Glockner G."/>
            <person name="Hulsmann N."/>
            <person name="Schleicher M."/>
            <person name="Noegel A.A."/>
            <person name="Eichinger L."/>
            <person name="Gallinger C."/>
            <person name="Pawlowski J."/>
            <person name="Sierra R."/>
            <person name="Euteneuer U."/>
            <person name="Pillet L."/>
            <person name="Moustafa A."/>
            <person name="Platzer M."/>
            <person name="Groth M."/>
            <person name="Szafranski K."/>
            <person name="Schliwa M."/>
        </authorList>
    </citation>
    <scope>NUCLEOTIDE SEQUENCE [LARGE SCALE GENOMIC DNA]</scope>
</reference>
<sequence>NESIVIIEKPQDENDQNISNNLQPLKDEKDESNYLAQISGFKNESELNRIWNLISKNPKFFGLHLKITFKKINDIAQYIMYIGDYENSEDVITACNIVKIYKQQLECKVYNKDVGERVLHSIKRLEYRGYDSAGVATINKTEFSILKLAGKVRDLEINFKKTPLQAVVHNGIIENYADIKQMLISKGYKFDGETDTEVLTKLIHFHLDVGKNPYEATHLAAVEAKGLFAFVAMFLESPNKLIGVKKGLPLAIGIGENEMYFGSDAFALFPFTNKIVYLSDEEIASITPTSYKVYDLNHQEIQKDIKLISIQDAEGKQHFDHYMLKEIYEQPRVIVQCFDKYYDLTTKNLNFNNINIDWNKVNKIFIIACGTSYYAGLIAKNWFEKNCKINVDVDIASEFRLRDTIIDPSSVFIFISQSGETADTLASLKFIKEKGFKTISILNVVESSIGNLSDYILPIHAGMEIGVASTKAFTTQLMVLALLSLDIAHKRGVKNTIDLEKGLLNLHEVSSKVSETLSADDKIKKLSKLLIDSKCFIYIGRGTSYPLSLEGALKIKEISYLPAEGIPAGELKHGSIALIDNNVPVFVIAPYDNAFTKTASNLQEVHARGGKIILLSNHIGCEKLKDFCFKTFEMPECDEYASPLVYCIILQLVAYHFAVLKGCDVDQPRNLAKSVTVE</sequence>
<proteinExistence type="predicted"/>
<dbReference type="Pfam" id="PF01380">
    <property type="entry name" value="SIS"/>
    <property type="match status" value="2"/>
</dbReference>
<dbReference type="InterPro" id="IPR029055">
    <property type="entry name" value="Ntn_hydrolases_N"/>
</dbReference>
<dbReference type="SUPFAM" id="SSF53697">
    <property type="entry name" value="SIS domain"/>
    <property type="match status" value="1"/>
</dbReference>
<dbReference type="AlphaFoldDB" id="X6P8S6"/>
<accession>X6P8S6</accession>
<keyword evidence="4 9" id="KW-0808">Transferase</keyword>
<evidence type="ECO:0000256" key="3">
    <source>
        <dbReference type="ARBA" id="ARBA00022576"/>
    </source>
</evidence>
<dbReference type="Gene3D" id="3.60.20.10">
    <property type="entry name" value="Glutamine Phosphoribosylpyrophosphate, subunit 1, domain 1"/>
    <property type="match status" value="2"/>
</dbReference>
<feature type="domain" description="SIS" evidence="8">
    <location>
        <begin position="354"/>
        <end position="493"/>
    </location>
</feature>
<evidence type="ECO:0000256" key="1">
    <source>
        <dbReference type="ARBA" id="ARBA00001031"/>
    </source>
</evidence>
<evidence type="ECO:0000256" key="6">
    <source>
        <dbReference type="ARBA" id="ARBA00022962"/>
    </source>
</evidence>
<keyword evidence="5" id="KW-0677">Repeat</keyword>
<dbReference type="EC" id="2.6.1.16" evidence="2"/>
<comment type="caution">
    <text evidence="9">The sequence shown here is derived from an EMBL/GenBank/DDBJ whole genome shotgun (WGS) entry which is preliminary data.</text>
</comment>
<dbReference type="CDD" id="cd05009">
    <property type="entry name" value="SIS_GlmS_GlmD_2"/>
    <property type="match status" value="1"/>
</dbReference>
<dbReference type="OMA" id="GTSHYAG"/>
<dbReference type="GO" id="GO:0005829">
    <property type="term" value="C:cytosol"/>
    <property type="evidence" value="ECO:0007669"/>
    <property type="project" value="TreeGrafter"/>
</dbReference>
<feature type="domain" description="Glutamine amidotransferase type-2" evidence="7">
    <location>
        <begin position="95"/>
        <end position="289"/>
    </location>
</feature>
<evidence type="ECO:0000313" key="9">
    <source>
        <dbReference type="EMBL" id="ETO34920.1"/>
    </source>
</evidence>
<evidence type="ECO:0000259" key="8">
    <source>
        <dbReference type="PROSITE" id="PS51464"/>
    </source>
</evidence>
<keyword evidence="10" id="KW-1185">Reference proteome</keyword>